<protein>
    <submittedName>
        <fullName evidence="2">Uncharacterized protein</fullName>
    </submittedName>
</protein>
<keyword evidence="3" id="KW-1185">Reference proteome</keyword>
<dbReference type="EMBL" id="CP018866">
    <property type="protein sequence ID" value="AST91544.1"/>
    <property type="molecule type" value="Genomic_DNA"/>
</dbReference>
<proteinExistence type="predicted"/>
<accession>A0A223KQB1</accession>
<keyword evidence="1" id="KW-1133">Transmembrane helix</keyword>
<reference evidence="2 3" key="1">
    <citation type="submission" date="2016-12" db="EMBL/GenBank/DDBJ databases">
        <title>The whole genome sequencing and assembly of Bacillus cohnii DSM 6307T strain.</title>
        <authorList>
            <person name="Lee Y.-J."/>
            <person name="Yi H."/>
            <person name="Bahn Y.-S."/>
            <person name="Kim J.F."/>
            <person name="Lee D.-W."/>
        </authorList>
    </citation>
    <scope>NUCLEOTIDE SEQUENCE [LARGE SCALE GENOMIC DNA]</scope>
    <source>
        <strain evidence="2 3">DSM 6307</strain>
    </source>
</reference>
<dbReference type="KEGG" id="bcoh:BC6307_09745"/>
<dbReference type="AlphaFoldDB" id="A0A223KQB1"/>
<name>A0A223KQB1_9BACI</name>
<dbReference type="RefSeq" id="WP_066415762.1">
    <property type="nucleotide sequence ID" value="NZ_CP018866.1"/>
</dbReference>
<sequence length="265" mass="31161">MDKLLKITLVLLLVSVCLHFYTIQQMGKMKMEFESYISMVTSGIESNLYDVQNRIYEWSEQDRWIQHIEFIADTVNSEPNKMIFTAAFSLKEVESNANIKLLYKSEENRHWQEAESEKKLDGIYEAIIYLTPSDTYLYKIVQDGTIIKSSEIGYIPSELYRHSPFYSYGSSYGYTKSTDTLFFEWTLSEEPALFSFLQYEKVMAHVYYKNSEIKEVPLIKMNQHGITEWYFSLEEKGVSKINVEVIYADGTSIEETIYDETYEHD</sequence>
<evidence type="ECO:0000313" key="3">
    <source>
        <dbReference type="Proteomes" id="UP000215224"/>
    </source>
</evidence>
<dbReference type="Proteomes" id="UP000215224">
    <property type="component" value="Chromosome"/>
</dbReference>
<keyword evidence="1" id="KW-0812">Transmembrane</keyword>
<organism evidence="2 3">
    <name type="scientific">Sutcliffiella cohnii</name>
    <dbReference type="NCBI Taxonomy" id="33932"/>
    <lineage>
        <taxon>Bacteria</taxon>
        <taxon>Bacillati</taxon>
        <taxon>Bacillota</taxon>
        <taxon>Bacilli</taxon>
        <taxon>Bacillales</taxon>
        <taxon>Bacillaceae</taxon>
        <taxon>Sutcliffiella</taxon>
    </lineage>
</organism>
<evidence type="ECO:0000313" key="2">
    <source>
        <dbReference type="EMBL" id="AST91544.1"/>
    </source>
</evidence>
<keyword evidence="1" id="KW-0472">Membrane</keyword>
<gene>
    <name evidence="2" type="ORF">BC6307_09745</name>
</gene>
<feature type="transmembrane region" description="Helical" evidence="1">
    <location>
        <begin position="6"/>
        <end position="23"/>
    </location>
</feature>
<evidence type="ECO:0000256" key="1">
    <source>
        <dbReference type="SAM" id="Phobius"/>
    </source>
</evidence>